<organism evidence="2 3">
    <name type="scientific">Pedobacter yulinensis</name>
    <dbReference type="NCBI Taxonomy" id="2126353"/>
    <lineage>
        <taxon>Bacteria</taxon>
        <taxon>Pseudomonadati</taxon>
        <taxon>Bacteroidota</taxon>
        <taxon>Sphingobacteriia</taxon>
        <taxon>Sphingobacteriales</taxon>
        <taxon>Sphingobacteriaceae</taxon>
        <taxon>Pedobacter</taxon>
    </lineage>
</organism>
<keyword evidence="1" id="KW-1133">Transmembrane helix</keyword>
<dbReference type="PANTHER" id="PTHR36974">
    <property type="entry name" value="MEMBRANE PROTEIN-RELATED"/>
    <property type="match status" value="1"/>
</dbReference>
<dbReference type="RefSeq" id="WP_107215661.1">
    <property type="nucleotide sequence ID" value="NZ_KZ686269.1"/>
</dbReference>
<comment type="caution">
    <text evidence="2">The sequence shown here is derived from an EMBL/GenBank/DDBJ whole genome shotgun (WGS) entry which is preliminary data.</text>
</comment>
<sequence>MKVIWVLLVVTAAAYLWLRLFRNRHDWQLAARTGLSAMLLFTALGHFMFTAGMSRMIPDPVPGKVFLVILTGILEIAAAVGLQVKKTRQLTARLLLVFFVLILPANIHAALTHLNLYTAEANGPGPEYLWIRIPEQVFYFAWVYFSAIWRPRSAPAGC</sequence>
<feature type="transmembrane region" description="Helical" evidence="1">
    <location>
        <begin position="94"/>
        <end position="117"/>
    </location>
</feature>
<gene>
    <name evidence="2" type="ORF">C7T94_12570</name>
</gene>
<dbReference type="PANTHER" id="PTHR36974:SF1">
    <property type="entry name" value="DOXX FAMILY MEMBRANE PROTEIN"/>
    <property type="match status" value="1"/>
</dbReference>
<proteinExistence type="predicted"/>
<dbReference type="Proteomes" id="UP000240912">
    <property type="component" value="Unassembled WGS sequence"/>
</dbReference>
<feature type="transmembrane region" description="Helical" evidence="1">
    <location>
        <begin position="6"/>
        <end position="22"/>
    </location>
</feature>
<protein>
    <recommendedName>
        <fullName evidence="4">DoxX family protein</fullName>
    </recommendedName>
</protein>
<keyword evidence="3" id="KW-1185">Reference proteome</keyword>
<accession>A0A2T3HLT7</accession>
<feature type="transmembrane region" description="Helical" evidence="1">
    <location>
        <begin position="34"/>
        <end position="53"/>
    </location>
</feature>
<keyword evidence="1" id="KW-0472">Membrane</keyword>
<dbReference type="OrthoDB" id="673526at2"/>
<feature type="transmembrane region" description="Helical" evidence="1">
    <location>
        <begin position="65"/>
        <end position="82"/>
    </location>
</feature>
<evidence type="ECO:0000256" key="1">
    <source>
        <dbReference type="SAM" id="Phobius"/>
    </source>
</evidence>
<name>A0A2T3HLT7_9SPHI</name>
<reference evidence="2 3" key="1">
    <citation type="submission" date="2018-03" db="EMBL/GenBank/DDBJ databases">
        <authorList>
            <person name="Keele B.F."/>
        </authorList>
    </citation>
    <scope>NUCLEOTIDE SEQUENCE [LARGE SCALE GENOMIC DNA]</scope>
    <source>
        <strain evidence="2 3">YL28-9</strain>
    </source>
</reference>
<evidence type="ECO:0000313" key="2">
    <source>
        <dbReference type="EMBL" id="PST83400.1"/>
    </source>
</evidence>
<evidence type="ECO:0000313" key="3">
    <source>
        <dbReference type="Proteomes" id="UP000240912"/>
    </source>
</evidence>
<dbReference type="AlphaFoldDB" id="A0A2T3HLT7"/>
<keyword evidence="1" id="KW-0812">Transmembrane</keyword>
<evidence type="ECO:0008006" key="4">
    <source>
        <dbReference type="Google" id="ProtNLM"/>
    </source>
</evidence>
<dbReference type="EMBL" id="PYLS01000005">
    <property type="protein sequence ID" value="PST83400.1"/>
    <property type="molecule type" value="Genomic_DNA"/>
</dbReference>